<organism evidence="2 3">
    <name type="scientific">Lophiotrema nucula</name>
    <dbReference type="NCBI Taxonomy" id="690887"/>
    <lineage>
        <taxon>Eukaryota</taxon>
        <taxon>Fungi</taxon>
        <taxon>Dikarya</taxon>
        <taxon>Ascomycota</taxon>
        <taxon>Pezizomycotina</taxon>
        <taxon>Dothideomycetes</taxon>
        <taxon>Pleosporomycetidae</taxon>
        <taxon>Pleosporales</taxon>
        <taxon>Lophiotremataceae</taxon>
        <taxon>Lophiotrema</taxon>
    </lineage>
</organism>
<dbReference type="OrthoDB" id="3798487at2759"/>
<evidence type="ECO:0000256" key="1">
    <source>
        <dbReference type="SAM" id="MobiDB-lite"/>
    </source>
</evidence>
<protein>
    <submittedName>
        <fullName evidence="2">Uncharacterized protein</fullName>
    </submittedName>
</protein>
<sequence length="383" mass="43572">MTDRPNLPENTSEPTTQLKGFDAEWILPPEEFSLYCDFVTEFFPLSVPQGFIRGAHDYHDFTRWKEDTLGRRPRPDSHEDSHDFVSWEIESADPRPGPKVDTPSEYSTSLICNHILHPLQHTRNVYCTVCEVKIHLKFLAVLDHAWDAIGGPWKNGIRDFKKHGKLRAIRHRARLQLANLQEMLYDRSSQELENGLEGVRSATLALECLETGIKYPAKIKDEPLEKTLGTDADPPADESEFKHRGGAKHQKSLFEHKSGRHPRFKSSLQTRTITNRVGFAEETTLGTGRDMQSYARRSLCYVAGKHAPQTPEGHEDVSHMCNPWYAIEQLKLLITTNATVFRNYQKEDVDPPLDGKPTLAQVDDAMRIIFVTGFILLSGKTSL</sequence>
<dbReference type="EMBL" id="ML977322">
    <property type="protein sequence ID" value="KAF2115647.1"/>
    <property type="molecule type" value="Genomic_DNA"/>
</dbReference>
<evidence type="ECO:0000313" key="3">
    <source>
        <dbReference type="Proteomes" id="UP000799770"/>
    </source>
</evidence>
<feature type="region of interest" description="Disordered" evidence="1">
    <location>
        <begin position="225"/>
        <end position="266"/>
    </location>
</feature>
<feature type="compositionally biased region" description="Basic and acidic residues" evidence="1">
    <location>
        <begin position="69"/>
        <end position="85"/>
    </location>
</feature>
<accession>A0A6A5ZA91</accession>
<evidence type="ECO:0000313" key="2">
    <source>
        <dbReference type="EMBL" id="KAF2115647.1"/>
    </source>
</evidence>
<feature type="region of interest" description="Disordered" evidence="1">
    <location>
        <begin position="69"/>
        <end position="103"/>
    </location>
</feature>
<name>A0A6A5ZA91_9PLEO</name>
<reference evidence="2" key="1">
    <citation type="journal article" date="2020" name="Stud. Mycol.">
        <title>101 Dothideomycetes genomes: a test case for predicting lifestyles and emergence of pathogens.</title>
        <authorList>
            <person name="Haridas S."/>
            <person name="Albert R."/>
            <person name="Binder M."/>
            <person name="Bloem J."/>
            <person name="Labutti K."/>
            <person name="Salamov A."/>
            <person name="Andreopoulos B."/>
            <person name="Baker S."/>
            <person name="Barry K."/>
            <person name="Bills G."/>
            <person name="Bluhm B."/>
            <person name="Cannon C."/>
            <person name="Castanera R."/>
            <person name="Culley D."/>
            <person name="Daum C."/>
            <person name="Ezra D."/>
            <person name="Gonzalez J."/>
            <person name="Henrissat B."/>
            <person name="Kuo A."/>
            <person name="Liang C."/>
            <person name="Lipzen A."/>
            <person name="Lutzoni F."/>
            <person name="Magnuson J."/>
            <person name="Mondo S."/>
            <person name="Nolan M."/>
            <person name="Ohm R."/>
            <person name="Pangilinan J."/>
            <person name="Park H.-J."/>
            <person name="Ramirez L."/>
            <person name="Alfaro M."/>
            <person name="Sun H."/>
            <person name="Tritt A."/>
            <person name="Yoshinaga Y."/>
            <person name="Zwiers L.-H."/>
            <person name="Turgeon B."/>
            <person name="Goodwin S."/>
            <person name="Spatafora J."/>
            <person name="Crous P."/>
            <person name="Grigoriev I."/>
        </authorList>
    </citation>
    <scope>NUCLEOTIDE SEQUENCE</scope>
    <source>
        <strain evidence="2">CBS 627.86</strain>
    </source>
</reference>
<dbReference type="AlphaFoldDB" id="A0A6A5ZA91"/>
<dbReference type="Proteomes" id="UP000799770">
    <property type="component" value="Unassembled WGS sequence"/>
</dbReference>
<keyword evidence="3" id="KW-1185">Reference proteome</keyword>
<gene>
    <name evidence="2" type="ORF">BDV96DRAFT_599228</name>
</gene>
<proteinExistence type="predicted"/>